<sequence length="397" mass="42260">MILSKRLKQVLALVLSLTVLTSLAIPVAADADTRPFLSLGKEQSDQERQTVLELLGVDPDNLDDYNVLYVSNQDEHDYLSSYMSESLIGTRALSSVLIVPTEEGTGIQVTCQNINYCTPGMYRNALITAGITDANVKVAAPFNLPGTAALVGAMKSYEAMTGEPLSDESKDAATNELIVTGDVGDSIGDMEKAEELMALVKQEVVEKDTSDEKEIGDVVDKSADALEVQLSDEDRQLIIDLMKKIADLDLNIDSIKQQAQDLYDKLSDINIDTGFFASIGQFFSDLWNAIVEFFTNLFGGGGDASSQVSSEPVSSEASSETESQAESSNAAEQDDTSSKQESSRPASSAAPSKAPVAEEPTSSSGDETPSKAPVQSEEPASSPNAEQQTEVSSQAAA</sequence>
<name>A0A7I8D940_9FIRM</name>
<feature type="chain" id="PRO_5038700166" description="DUF1002 domain-containing protein" evidence="3">
    <location>
        <begin position="25"/>
        <end position="397"/>
    </location>
</feature>
<evidence type="ECO:0000256" key="3">
    <source>
        <dbReference type="SAM" id="SignalP"/>
    </source>
</evidence>
<keyword evidence="1" id="KW-0175">Coiled coil</keyword>
<feature type="compositionally biased region" description="Polar residues" evidence="2">
    <location>
        <begin position="378"/>
        <end position="397"/>
    </location>
</feature>
<dbReference type="AlphaFoldDB" id="A0A7I8D940"/>
<dbReference type="KEGG" id="sman:C12CBH8_17830"/>
<evidence type="ECO:0000313" key="4">
    <source>
        <dbReference type="EMBL" id="BCI61144.1"/>
    </source>
</evidence>
<evidence type="ECO:0000256" key="2">
    <source>
        <dbReference type="SAM" id="MobiDB-lite"/>
    </source>
</evidence>
<evidence type="ECO:0008006" key="6">
    <source>
        <dbReference type="Google" id="ProtNLM"/>
    </source>
</evidence>
<reference evidence="5" key="1">
    <citation type="submission" date="2020-07" db="EMBL/GenBank/DDBJ databases">
        <title>Complete genome sequencing of Clostridia bacterium strain 12CBH8.</title>
        <authorList>
            <person name="Sakamoto M."/>
            <person name="Murakami T."/>
            <person name="Mori H."/>
        </authorList>
    </citation>
    <scope>NUCLEOTIDE SEQUENCE [LARGE SCALE GENOMIC DNA]</scope>
    <source>
        <strain evidence="5">12CBH8</strain>
    </source>
</reference>
<feature type="compositionally biased region" description="Low complexity" evidence="2">
    <location>
        <begin position="304"/>
        <end position="331"/>
    </location>
</feature>
<evidence type="ECO:0000313" key="5">
    <source>
        <dbReference type="Proteomes" id="UP000593890"/>
    </source>
</evidence>
<organism evidence="4 5">
    <name type="scientific">Solibaculum mannosilyticum</name>
    <dbReference type="NCBI Taxonomy" id="2780922"/>
    <lineage>
        <taxon>Bacteria</taxon>
        <taxon>Bacillati</taxon>
        <taxon>Bacillota</taxon>
        <taxon>Clostridia</taxon>
        <taxon>Eubacteriales</taxon>
        <taxon>Oscillospiraceae</taxon>
        <taxon>Solibaculum</taxon>
    </lineage>
</organism>
<protein>
    <recommendedName>
        <fullName evidence="6">DUF1002 domain-containing protein</fullName>
    </recommendedName>
</protein>
<dbReference type="RefSeq" id="WP_215533072.1">
    <property type="nucleotide sequence ID" value="NZ_AP023321.1"/>
</dbReference>
<dbReference type="Pfam" id="PF06207">
    <property type="entry name" value="DUF1002"/>
    <property type="match status" value="1"/>
</dbReference>
<dbReference type="EMBL" id="AP023321">
    <property type="protein sequence ID" value="BCI61144.1"/>
    <property type="molecule type" value="Genomic_DNA"/>
</dbReference>
<dbReference type="Proteomes" id="UP000593890">
    <property type="component" value="Chromosome"/>
</dbReference>
<keyword evidence="3" id="KW-0732">Signal</keyword>
<feature type="region of interest" description="Disordered" evidence="2">
    <location>
        <begin position="302"/>
        <end position="397"/>
    </location>
</feature>
<evidence type="ECO:0000256" key="1">
    <source>
        <dbReference type="SAM" id="Coils"/>
    </source>
</evidence>
<accession>A0A7I8D940</accession>
<feature type="compositionally biased region" description="Low complexity" evidence="2">
    <location>
        <begin position="343"/>
        <end position="360"/>
    </location>
</feature>
<dbReference type="InterPro" id="IPR009343">
    <property type="entry name" value="DUF1002"/>
</dbReference>
<proteinExistence type="predicted"/>
<feature type="signal peptide" evidence="3">
    <location>
        <begin position="1"/>
        <end position="24"/>
    </location>
</feature>
<feature type="coiled-coil region" evidence="1">
    <location>
        <begin position="238"/>
        <end position="265"/>
    </location>
</feature>
<keyword evidence="5" id="KW-1185">Reference proteome</keyword>
<gene>
    <name evidence="4" type="ORF">C12CBH8_17830</name>
</gene>